<sequence length="308" mass="34903">MTSRLLNRWVSNPKSARLGFWGLLMFSVLINSITLQADNQVFILYIFTVIFLGIGYSDKPKRVLFILTALVVTCRYFLIPDGGSGLLAYLLHFLTYYLITLISAGLIRYAQRVREDNLELTTALSNALDSRDPYTLNHSMNVAKYALLIAEQMELSKEECDIIRQGALLHDIGKIGVPEQILLKKGRLTDEEYEIIQSHPTIGYDMIKHVGEFSQNGVLDIVLHHHERFDGKGYPKRLKGHEIPLFARIVAVADTYDAMTSKRVYRDALDQNTALNEIRKGKGTQFDPEIADVFDEVIRSAGHRKSNA</sequence>
<keyword evidence="1" id="KW-0812">Transmembrane</keyword>
<feature type="domain" description="HD" evidence="2">
    <location>
        <begin position="135"/>
        <end position="259"/>
    </location>
</feature>
<feature type="domain" description="HD-GYP" evidence="3">
    <location>
        <begin position="113"/>
        <end position="308"/>
    </location>
</feature>
<dbReference type="EC" id="3.1.4.52" evidence="4"/>
<feature type="transmembrane region" description="Helical" evidence="1">
    <location>
        <begin position="18"/>
        <end position="35"/>
    </location>
</feature>
<keyword evidence="4" id="KW-0378">Hydrolase</keyword>
<dbReference type="RefSeq" id="WP_008297601.1">
    <property type="nucleotide sequence ID" value="NZ_AOFT01000003.1"/>
</dbReference>
<dbReference type="AlphaFoldDB" id="M7NF12"/>
<dbReference type="InterPro" id="IPR003607">
    <property type="entry name" value="HD/PDEase_dom"/>
</dbReference>
<dbReference type="InterPro" id="IPR006674">
    <property type="entry name" value="HD_domain"/>
</dbReference>
<reference evidence="4 5" key="1">
    <citation type="journal article" date="2013" name="Genome Announc.">
        <title>Draft Genome Sequence of Bhargavaea cecembensis Strain DSE10T, Isolated from a Deep-Sea Sediment Sample Collected at a Depth of 5,904 m from the Chagos-Laccadive Ridge System in the Indian Ocean.</title>
        <authorList>
            <person name="Shivaji S."/>
            <person name="Ara S."/>
            <person name="Begum Z."/>
            <person name="Ruth M."/>
            <person name="Singh A."/>
            <person name="Kumar Pinnaka A."/>
        </authorList>
    </citation>
    <scope>NUCLEOTIDE SEQUENCE [LARGE SCALE GENOMIC DNA]</scope>
    <source>
        <strain evidence="4 5">DSE10</strain>
    </source>
</reference>
<name>M7NF12_9BACL</name>
<protein>
    <submittedName>
        <fullName evidence="4">Cyclic di-GMP phosphodiesterase response regulator RpfG</fullName>
        <ecNumber evidence="4">3.1.4.52</ecNumber>
    </submittedName>
</protein>
<evidence type="ECO:0000259" key="2">
    <source>
        <dbReference type="PROSITE" id="PS51831"/>
    </source>
</evidence>
<keyword evidence="1" id="KW-0472">Membrane</keyword>
<dbReference type="OrthoDB" id="9759601at2"/>
<evidence type="ECO:0000313" key="5">
    <source>
        <dbReference type="Proteomes" id="UP000011919"/>
    </source>
</evidence>
<dbReference type="STRING" id="1235279.C772_00798"/>
<comment type="caution">
    <text evidence="4">The sequence shown here is derived from an EMBL/GenBank/DDBJ whole genome shotgun (WGS) entry which is preliminary data.</text>
</comment>
<evidence type="ECO:0000256" key="1">
    <source>
        <dbReference type="SAM" id="Phobius"/>
    </source>
</evidence>
<feature type="transmembrane region" description="Helical" evidence="1">
    <location>
        <begin position="86"/>
        <end position="107"/>
    </location>
</feature>
<dbReference type="Gene3D" id="1.10.3210.10">
    <property type="entry name" value="Hypothetical protein af1432"/>
    <property type="match status" value="1"/>
</dbReference>
<feature type="transmembrane region" description="Helical" evidence="1">
    <location>
        <begin position="63"/>
        <end position="80"/>
    </location>
</feature>
<dbReference type="PATRIC" id="fig|1235279.3.peg.809"/>
<proteinExistence type="predicted"/>
<organism evidence="4 5">
    <name type="scientific">Bhargavaea cecembensis DSE10</name>
    <dbReference type="NCBI Taxonomy" id="1235279"/>
    <lineage>
        <taxon>Bacteria</taxon>
        <taxon>Bacillati</taxon>
        <taxon>Bacillota</taxon>
        <taxon>Bacilli</taxon>
        <taxon>Bacillales</taxon>
        <taxon>Caryophanaceae</taxon>
        <taxon>Bhargavaea</taxon>
    </lineage>
</organism>
<keyword evidence="1" id="KW-1133">Transmembrane helix</keyword>
<dbReference type="NCBIfam" id="TIGR00277">
    <property type="entry name" value="HDIG"/>
    <property type="match status" value="1"/>
</dbReference>
<dbReference type="GO" id="GO:0071111">
    <property type="term" value="F:cyclic-guanylate-specific phosphodiesterase activity"/>
    <property type="evidence" value="ECO:0007669"/>
    <property type="project" value="UniProtKB-EC"/>
</dbReference>
<dbReference type="InterPro" id="IPR006675">
    <property type="entry name" value="HDIG_dom"/>
</dbReference>
<feature type="transmembrane region" description="Helical" evidence="1">
    <location>
        <begin position="41"/>
        <end position="56"/>
    </location>
</feature>
<dbReference type="PROSITE" id="PS51831">
    <property type="entry name" value="HD"/>
    <property type="match status" value="1"/>
</dbReference>
<dbReference type="eggNOG" id="COG2206">
    <property type="taxonomic scope" value="Bacteria"/>
</dbReference>
<dbReference type="CDD" id="cd00077">
    <property type="entry name" value="HDc"/>
    <property type="match status" value="1"/>
</dbReference>
<gene>
    <name evidence="4" type="primary">rpfG</name>
    <name evidence="4" type="ORF">C772_00798</name>
</gene>
<dbReference type="InterPro" id="IPR037522">
    <property type="entry name" value="HD_GYP_dom"/>
</dbReference>
<evidence type="ECO:0000313" key="4">
    <source>
        <dbReference type="EMBL" id="EMR07153.1"/>
    </source>
</evidence>
<dbReference type="PANTHER" id="PTHR43155">
    <property type="entry name" value="CYCLIC DI-GMP PHOSPHODIESTERASE PA4108-RELATED"/>
    <property type="match status" value="1"/>
</dbReference>
<accession>M7NF12</accession>
<dbReference type="PROSITE" id="PS51832">
    <property type="entry name" value="HD_GYP"/>
    <property type="match status" value="1"/>
</dbReference>
<keyword evidence="5" id="KW-1185">Reference proteome</keyword>
<dbReference type="EMBL" id="AOFT01000003">
    <property type="protein sequence ID" value="EMR07153.1"/>
    <property type="molecule type" value="Genomic_DNA"/>
</dbReference>
<dbReference type="SMART" id="SM00471">
    <property type="entry name" value="HDc"/>
    <property type="match status" value="1"/>
</dbReference>
<dbReference type="Pfam" id="PF13487">
    <property type="entry name" value="HD_5"/>
    <property type="match status" value="1"/>
</dbReference>
<dbReference type="PANTHER" id="PTHR43155:SF2">
    <property type="entry name" value="CYCLIC DI-GMP PHOSPHODIESTERASE PA4108"/>
    <property type="match status" value="1"/>
</dbReference>
<evidence type="ECO:0000259" key="3">
    <source>
        <dbReference type="PROSITE" id="PS51832"/>
    </source>
</evidence>
<dbReference type="SUPFAM" id="SSF109604">
    <property type="entry name" value="HD-domain/PDEase-like"/>
    <property type="match status" value="1"/>
</dbReference>
<dbReference type="Proteomes" id="UP000011919">
    <property type="component" value="Unassembled WGS sequence"/>
</dbReference>